<evidence type="ECO:0000256" key="2">
    <source>
        <dbReference type="ARBA" id="ARBA00023054"/>
    </source>
</evidence>
<feature type="compositionally biased region" description="Basic residues" evidence="7">
    <location>
        <begin position="745"/>
        <end position="755"/>
    </location>
</feature>
<feature type="compositionally biased region" description="Basic and acidic residues" evidence="7">
    <location>
        <begin position="860"/>
        <end position="877"/>
    </location>
</feature>
<keyword evidence="2" id="KW-0175">Coiled coil</keyword>
<dbReference type="InterPro" id="IPR018097">
    <property type="entry name" value="EGF_Ca-bd_CS"/>
</dbReference>
<evidence type="ECO:0000256" key="5">
    <source>
        <dbReference type="ARBA" id="ARBA00033254"/>
    </source>
</evidence>
<dbReference type="EMBL" id="JH817671">
    <property type="protein sequence ID" value="EKC42260.1"/>
    <property type="molecule type" value="Genomic_DNA"/>
</dbReference>
<dbReference type="CDD" id="cd00054">
    <property type="entry name" value="EGF_CA"/>
    <property type="match status" value="2"/>
</dbReference>
<dbReference type="Pfam" id="PF09073">
    <property type="entry name" value="BUD22"/>
    <property type="match status" value="1"/>
</dbReference>
<dbReference type="InterPro" id="IPR000152">
    <property type="entry name" value="EGF-type_Asp/Asn_hydroxyl_site"/>
</dbReference>
<reference evidence="9" key="1">
    <citation type="journal article" date="2012" name="Nature">
        <title>The oyster genome reveals stress adaptation and complexity of shell formation.</title>
        <authorList>
            <person name="Zhang G."/>
            <person name="Fang X."/>
            <person name="Guo X."/>
            <person name="Li L."/>
            <person name="Luo R."/>
            <person name="Xu F."/>
            <person name="Yang P."/>
            <person name="Zhang L."/>
            <person name="Wang X."/>
            <person name="Qi H."/>
            <person name="Xiong Z."/>
            <person name="Que H."/>
            <person name="Xie Y."/>
            <person name="Holland P.W."/>
            <person name="Paps J."/>
            <person name="Zhu Y."/>
            <person name="Wu F."/>
            <person name="Chen Y."/>
            <person name="Wang J."/>
            <person name="Peng C."/>
            <person name="Meng J."/>
            <person name="Yang L."/>
            <person name="Liu J."/>
            <person name="Wen B."/>
            <person name="Zhang N."/>
            <person name="Huang Z."/>
            <person name="Zhu Q."/>
            <person name="Feng Y."/>
            <person name="Mount A."/>
            <person name="Hedgecock D."/>
            <person name="Xu Z."/>
            <person name="Liu Y."/>
            <person name="Domazet-Loso T."/>
            <person name="Du Y."/>
            <person name="Sun X."/>
            <person name="Zhang S."/>
            <person name="Liu B."/>
            <person name="Cheng P."/>
            <person name="Jiang X."/>
            <person name="Li J."/>
            <person name="Fan D."/>
            <person name="Wang W."/>
            <person name="Fu W."/>
            <person name="Wang T."/>
            <person name="Wang B."/>
            <person name="Zhang J."/>
            <person name="Peng Z."/>
            <person name="Li Y."/>
            <person name="Li N."/>
            <person name="Wang J."/>
            <person name="Chen M."/>
            <person name="He Y."/>
            <person name="Tan F."/>
            <person name="Song X."/>
            <person name="Zheng Q."/>
            <person name="Huang R."/>
            <person name="Yang H."/>
            <person name="Du X."/>
            <person name="Chen L."/>
            <person name="Yang M."/>
            <person name="Gaffney P.M."/>
            <person name="Wang S."/>
            <person name="Luo L."/>
            <person name="She Z."/>
            <person name="Ming Y."/>
            <person name="Huang W."/>
            <person name="Zhang S."/>
            <person name="Huang B."/>
            <person name="Zhang Y."/>
            <person name="Qu T."/>
            <person name="Ni P."/>
            <person name="Miao G."/>
            <person name="Wang J."/>
            <person name="Wang Q."/>
            <person name="Steinberg C.E."/>
            <person name="Wang H."/>
            <person name="Li N."/>
            <person name="Qian L."/>
            <person name="Zhang G."/>
            <person name="Li Y."/>
            <person name="Yang H."/>
            <person name="Liu X."/>
            <person name="Wang J."/>
            <person name="Yin Y."/>
            <person name="Wang J."/>
        </authorList>
    </citation>
    <scope>NUCLEOTIDE SEQUENCE [LARGE SCALE GENOMIC DNA]</scope>
    <source>
        <strain evidence="9">05x7-T-G4-1.051#20</strain>
    </source>
</reference>
<protein>
    <recommendedName>
        <fullName evidence="1">Serum response factor-binding protein 1</fullName>
    </recommendedName>
    <alternativeName>
        <fullName evidence="5">SRF-dependent transcription regulation-associated protein</fullName>
    </alternativeName>
</protein>
<keyword evidence="6" id="KW-0245">EGF-like domain</keyword>
<keyword evidence="8" id="KW-0812">Transmembrane</keyword>
<evidence type="ECO:0000256" key="8">
    <source>
        <dbReference type="SAM" id="Phobius"/>
    </source>
</evidence>
<evidence type="ECO:0000256" key="6">
    <source>
        <dbReference type="PROSITE-ProRule" id="PRU00076"/>
    </source>
</evidence>
<sequence length="904" mass="101666">MQYWDISSKTCTHLGAEEQEVYDPVSQTMIVKYQLAATDEEGDTIHFKLADKTFYLGEATLSANGSLIYTPCQDCSGVEYINITMYEEQRDPDIPSANATDMITVNIEPVNDPPLIFLFHNGQAILHDDPTEPITLSWLSYDIVFSQPVNIFGNFTAKLYFMDSKNGTSLPVTIKFGIMESPCHNGGTCSATGIYPCHDTHRTHSFDAYYACKCKGGYQGKHCIEEINECLSDPCMAPLICYNEINHYRCACPQDQPNCELLPWMVALIAVLVVVAVVALIVFAVVRYKIKKRKEPYEKALLGSQSTLASQVSLNKSNEEDNENQEDQVFKEMISEGPVIELDDSEAAGPNWVEQEQNVNKYHLKSNFNPLIPVQGSFIGKQASQNREDKPKNSKQPPTAKKTKKEKARHQLQQKLDKKMGPAKPVFQSPVLPAVNKPDPVKPPRANTPDIKKPSKVHPIDYDVNPSNKKWADSVPGILDEATSVITPTDPLKKPLSPRSEGLVVSRHNKVHPQKPSMSPDVQLVFTGVSTSDYEMQQENKEDLIELNGSDNKTPSPKHQIGLDDQPGTSTIFKKTLTLHIYSPSNRDCYEQQALKHTVIEMNSESSDDEVEAKQQRNLDVATTASLDLVALNNKVISMRGQIKKVKVHVIHKLTKQIKTFQSKSRGPEKVLEKNKRKAEKLIEEVQIIKDLKPDRISKYAIGHTTSFSEVCKEKLNMEDFKSDSEIPTESLPMFLVDDNESGSSKKKKNQKSKKKDLFFVTSDDSGDEGEDEDEGSENSRLQGDDAEDSDEEEELERGKHAFRSTFMGSLSEKDWRKSTKERNHGNMKGPTAPGSSNFQKSRKGRDFPKKLPKQSKQFKSKDVQSGSKKDTEEKLHPSWIASKKRKEQAQIQIFQGKKIKFDD</sequence>
<dbReference type="InterPro" id="IPR000742">
    <property type="entry name" value="EGF"/>
</dbReference>
<feature type="transmembrane region" description="Helical" evidence="8">
    <location>
        <begin position="261"/>
        <end position="286"/>
    </location>
</feature>
<feature type="compositionally biased region" description="Acidic residues" evidence="7">
    <location>
        <begin position="765"/>
        <end position="777"/>
    </location>
</feature>
<feature type="compositionally biased region" description="Basic residues" evidence="7">
    <location>
        <begin position="401"/>
        <end position="412"/>
    </location>
</feature>
<keyword evidence="3 6" id="KW-1015">Disulfide bond</keyword>
<keyword evidence="8" id="KW-0472">Membrane</keyword>
<dbReference type="PROSITE" id="PS00010">
    <property type="entry name" value="ASX_HYDROXYL"/>
    <property type="match status" value="1"/>
</dbReference>
<dbReference type="GO" id="GO:0030686">
    <property type="term" value="C:90S preribosome"/>
    <property type="evidence" value="ECO:0007669"/>
    <property type="project" value="TreeGrafter"/>
</dbReference>
<dbReference type="AlphaFoldDB" id="K1RKW9"/>
<evidence type="ECO:0000256" key="4">
    <source>
        <dbReference type="ARBA" id="ARBA00025646"/>
    </source>
</evidence>
<evidence type="ECO:0000313" key="9">
    <source>
        <dbReference type="EMBL" id="EKC42260.1"/>
    </source>
</evidence>
<dbReference type="PANTHER" id="PTHR23325:SF1">
    <property type="entry name" value="SERUM RESPONSE FACTOR-BINDING PROTEIN 1"/>
    <property type="match status" value="1"/>
</dbReference>
<comment type="function">
    <text evidence="4">May be involved in regulating transcriptional activation of cardiac genes during the aging process. May play a role in biosynthesis and/or processing of SLC2A4 in adipose cells.</text>
</comment>
<organism evidence="9">
    <name type="scientific">Magallana gigas</name>
    <name type="common">Pacific oyster</name>
    <name type="synonym">Crassostrea gigas</name>
    <dbReference type="NCBI Taxonomy" id="29159"/>
    <lineage>
        <taxon>Eukaryota</taxon>
        <taxon>Metazoa</taxon>
        <taxon>Spiralia</taxon>
        <taxon>Lophotrochozoa</taxon>
        <taxon>Mollusca</taxon>
        <taxon>Bivalvia</taxon>
        <taxon>Autobranchia</taxon>
        <taxon>Pteriomorphia</taxon>
        <taxon>Ostreida</taxon>
        <taxon>Ostreoidea</taxon>
        <taxon>Ostreidae</taxon>
        <taxon>Magallana</taxon>
    </lineage>
</organism>
<dbReference type="GO" id="GO:0005509">
    <property type="term" value="F:calcium ion binding"/>
    <property type="evidence" value="ECO:0007669"/>
    <property type="project" value="InterPro"/>
</dbReference>
<feature type="compositionally biased region" description="Basic and acidic residues" evidence="7">
    <location>
        <begin position="812"/>
        <end position="825"/>
    </location>
</feature>
<dbReference type="SUPFAM" id="SSF57196">
    <property type="entry name" value="EGF/Laminin"/>
    <property type="match status" value="1"/>
</dbReference>
<dbReference type="PROSITE" id="PS01187">
    <property type="entry name" value="EGF_CA"/>
    <property type="match status" value="1"/>
</dbReference>
<dbReference type="InParanoid" id="K1RKW9"/>
<proteinExistence type="predicted"/>
<dbReference type="HOGENOM" id="CLU_320859_0_0_1"/>
<feature type="compositionally biased region" description="Acidic residues" evidence="7">
    <location>
        <begin position="785"/>
        <end position="796"/>
    </location>
</feature>
<dbReference type="Gene3D" id="2.10.25.10">
    <property type="entry name" value="Laminin"/>
    <property type="match status" value="2"/>
</dbReference>
<gene>
    <name evidence="9" type="ORF">CGI_10005793</name>
</gene>
<evidence type="ECO:0000256" key="3">
    <source>
        <dbReference type="ARBA" id="ARBA00023157"/>
    </source>
</evidence>
<evidence type="ECO:0000256" key="7">
    <source>
        <dbReference type="SAM" id="MobiDB-lite"/>
    </source>
</evidence>
<dbReference type="GO" id="GO:0005634">
    <property type="term" value="C:nucleus"/>
    <property type="evidence" value="ECO:0007669"/>
    <property type="project" value="TreeGrafter"/>
</dbReference>
<dbReference type="InterPro" id="IPR015158">
    <property type="entry name" value="Bud22_dom"/>
</dbReference>
<dbReference type="PROSITE" id="PS00022">
    <property type="entry name" value="EGF_1"/>
    <property type="match status" value="1"/>
</dbReference>
<dbReference type="PROSITE" id="PS50026">
    <property type="entry name" value="EGF_3"/>
    <property type="match status" value="2"/>
</dbReference>
<feature type="region of interest" description="Disordered" evidence="7">
    <location>
        <begin position="732"/>
        <end position="889"/>
    </location>
</feature>
<dbReference type="InterPro" id="IPR037393">
    <property type="entry name" value="Bud22/SRFB1"/>
</dbReference>
<dbReference type="GO" id="GO:0030490">
    <property type="term" value="P:maturation of SSU-rRNA"/>
    <property type="evidence" value="ECO:0007669"/>
    <property type="project" value="TreeGrafter"/>
</dbReference>
<dbReference type="PROSITE" id="PS01186">
    <property type="entry name" value="EGF_2"/>
    <property type="match status" value="1"/>
</dbReference>
<evidence type="ECO:0000256" key="1">
    <source>
        <dbReference type="ARBA" id="ARBA00013459"/>
    </source>
</evidence>
<feature type="region of interest" description="Disordered" evidence="7">
    <location>
        <begin position="382"/>
        <end position="465"/>
    </location>
</feature>
<dbReference type="PANTHER" id="PTHR23325">
    <property type="entry name" value="SERUM RESPONSE FACTOR-BINDING"/>
    <property type="match status" value="1"/>
</dbReference>
<feature type="disulfide bond" evidence="6">
    <location>
        <begin position="214"/>
        <end position="223"/>
    </location>
</feature>
<comment type="caution">
    <text evidence="6">Lacks conserved residue(s) required for the propagation of feature annotation.</text>
</comment>
<name>K1RKW9_MAGGI</name>
<feature type="compositionally biased region" description="Basic and acidic residues" evidence="7">
    <location>
        <begin position="450"/>
        <end position="461"/>
    </location>
</feature>
<accession>K1RKW9</accession>
<keyword evidence="8" id="KW-1133">Transmembrane helix</keyword>